<reference evidence="1" key="2">
    <citation type="journal article" date="2015" name="Fish Shellfish Immunol.">
        <title>Early steps in the European eel (Anguilla anguilla)-Vibrio vulnificus interaction in the gills: Role of the RtxA13 toxin.</title>
        <authorList>
            <person name="Callol A."/>
            <person name="Pajuelo D."/>
            <person name="Ebbesson L."/>
            <person name="Teles M."/>
            <person name="MacKenzie S."/>
            <person name="Amaro C."/>
        </authorList>
    </citation>
    <scope>NUCLEOTIDE SEQUENCE</scope>
</reference>
<name>A0A0E9SYR9_ANGAN</name>
<reference evidence="1" key="1">
    <citation type="submission" date="2014-11" db="EMBL/GenBank/DDBJ databases">
        <authorList>
            <person name="Amaro Gonzalez C."/>
        </authorList>
    </citation>
    <scope>NUCLEOTIDE SEQUENCE</scope>
</reference>
<sequence length="14" mass="1794">MFWLLVLFQNNQLK</sequence>
<proteinExistence type="predicted"/>
<accession>A0A0E9SYR9</accession>
<protein>
    <submittedName>
        <fullName evidence="1">Uncharacterized protein</fullName>
    </submittedName>
</protein>
<dbReference type="EMBL" id="GBXM01062797">
    <property type="protein sequence ID" value="JAH45780.1"/>
    <property type="molecule type" value="Transcribed_RNA"/>
</dbReference>
<evidence type="ECO:0000313" key="1">
    <source>
        <dbReference type="EMBL" id="JAH45780.1"/>
    </source>
</evidence>
<organism evidence="1">
    <name type="scientific">Anguilla anguilla</name>
    <name type="common">European freshwater eel</name>
    <name type="synonym">Muraena anguilla</name>
    <dbReference type="NCBI Taxonomy" id="7936"/>
    <lineage>
        <taxon>Eukaryota</taxon>
        <taxon>Metazoa</taxon>
        <taxon>Chordata</taxon>
        <taxon>Craniata</taxon>
        <taxon>Vertebrata</taxon>
        <taxon>Euteleostomi</taxon>
        <taxon>Actinopterygii</taxon>
        <taxon>Neopterygii</taxon>
        <taxon>Teleostei</taxon>
        <taxon>Anguilliformes</taxon>
        <taxon>Anguillidae</taxon>
        <taxon>Anguilla</taxon>
    </lineage>
</organism>